<dbReference type="InterPro" id="IPR017853">
    <property type="entry name" value="GH"/>
</dbReference>
<dbReference type="Proteomes" id="UP000006804">
    <property type="component" value="Chromosome"/>
</dbReference>
<dbReference type="FunFam" id="3.20.20.300:FF:000011">
    <property type="entry name" value="Glycosyl hydrolase"/>
    <property type="match status" value="1"/>
</dbReference>
<dbReference type="Gene3D" id="2.60.40.10">
    <property type="entry name" value="Immunoglobulins"/>
    <property type="match status" value="1"/>
</dbReference>
<dbReference type="SUPFAM" id="SSF51445">
    <property type="entry name" value="(Trans)glycosidases"/>
    <property type="match status" value="1"/>
</dbReference>
<gene>
    <name evidence="4" type="ORF">Theth_0138</name>
</gene>
<protein>
    <submittedName>
        <fullName evidence="4">Glycoside hydrolase family 3 domain protein</fullName>
    </submittedName>
</protein>
<dbReference type="InterPro" id="IPR002772">
    <property type="entry name" value="Glyco_hydro_3_C"/>
</dbReference>
<feature type="domain" description="Fibronectin type III-like" evidence="3">
    <location>
        <begin position="674"/>
        <end position="743"/>
    </location>
</feature>
<proteinExistence type="inferred from homology"/>
<dbReference type="HOGENOM" id="CLU_004542_5_1_0"/>
<dbReference type="AlphaFoldDB" id="F7YUQ7"/>
<dbReference type="SMART" id="SM01217">
    <property type="entry name" value="Fn3_like"/>
    <property type="match status" value="1"/>
</dbReference>
<dbReference type="RefSeq" id="WP_013931466.1">
    <property type="nucleotide sequence ID" value="NC_015707.1"/>
</dbReference>
<evidence type="ECO:0000313" key="5">
    <source>
        <dbReference type="Proteomes" id="UP000006804"/>
    </source>
</evidence>
<evidence type="ECO:0000313" key="4">
    <source>
        <dbReference type="EMBL" id="AEH50242.1"/>
    </source>
</evidence>
<dbReference type="Gene3D" id="3.40.50.1700">
    <property type="entry name" value="Glycoside hydrolase family 3 C-terminal domain"/>
    <property type="match status" value="1"/>
</dbReference>
<keyword evidence="2 4" id="KW-0378">Hydrolase</keyword>
<dbReference type="GO" id="GO:0009251">
    <property type="term" value="P:glucan catabolic process"/>
    <property type="evidence" value="ECO:0007669"/>
    <property type="project" value="TreeGrafter"/>
</dbReference>
<dbReference type="eggNOG" id="COG1472">
    <property type="taxonomic scope" value="Bacteria"/>
</dbReference>
<dbReference type="Gene3D" id="3.20.20.300">
    <property type="entry name" value="Glycoside hydrolase, family 3, N-terminal domain"/>
    <property type="match status" value="1"/>
</dbReference>
<dbReference type="KEGG" id="tta:Theth_0138"/>
<reference evidence="4 5" key="1">
    <citation type="submission" date="2010-11" db="EMBL/GenBank/DDBJ databases">
        <title>The complete genome of Thermotoga thermarum DSM 5069.</title>
        <authorList>
            <consortium name="US DOE Joint Genome Institute (JGI-PGF)"/>
            <person name="Lucas S."/>
            <person name="Copeland A."/>
            <person name="Lapidus A."/>
            <person name="Bruce D."/>
            <person name="Goodwin L."/>
            <person name="Pitluck S."/>
            <person name="Kyrpides N."/>
            <person name="Mavromatis K."/>
            <person name="Ivanova N."/>
            <person name="Zeytun A."/>
            <person name="Brettin T."/>
            <person name="Detter J.C."/>
            <person name="Tapia R."/>
            <person name="Han C."/>
            <person name="Land M."/>
            <person name="Hauser L."/>
            <person name="Markowitz V."/>
            <person name="Cheng J.-F."/>
            <person name="Hugenholtz P."/>
            <person name="Woyke T."/>
            <person name="Wu D."/>
            <person name="Spring S."/>
            <person name="Schroeder M."/>
            <person name="Brambilla E."/>
            <person name="Klenk H.-P."/>
            <person name="Eisen J.A."/>
        </authorList>
    </citation>
    <scope>NUCLEOTIDE SEQUENCE [LARGE SCALE GENOMIC DNA]</scope>
    <source>
        <strain evidence="4 5">DSM 5069</strain>
    </source>
</reference>
<sequence length="774" mass="85374">MDLYKNPNVPAKVRAKDLLSKMTLEEKIAQLGSVWSYELLTEDGKFSVEKAKEILKHGIGQITRPGGATNFEPPEVAKLVNEIQKFLVENTRLGIPAIMHEECLAGYMGLGATIFPQPIGMASTWDPELVEKITSAIREDLRKLGITQGLAPVLDVARDPRWGRTEETFGESPYLVAKMGVAYVKGLQGSDITKGVVATGKHFAGYSASEGGKNWAPTNIPPRELREVFLYPFEAAVKEAGLLSIMNSYSEIDGIPCASNRELLTDILRRTWGFEGIVVSDYFAVDMLAAYHRMAKNKAEAAKYALEAGIDIELPKTDCYLHLKSLVENGIISEKLLDEAVLRVLTLKFLLGLFENPYAEGGSLNDHNDIALEASRKSIVLLKNNGILPLKNDVKIALVGPTANDVRNLLGDYSYLVHIKTLLENVNATTFNAPKFNLKKVEELVEAHLKKIPSILAEFAKRAKEIYYAKGCDITDPSREGFAEALEAAKKADVVVAVVGDRSGLTIECTSGESRDMANLKLPGVQEEFILELTKVGKPIVVVLVTGRPYSLKAFVNKVNAIVQLWLPGETGAQALAEVIFGQVNPSGKLPISFPASAGQIPVFHYVKPSGGRSCWHGNYVDEDVKPLFPFGHGLSYTTFSYTNLRIEQQEIPIAGSVKLKVDVQNTGEIYGEEVVQLYISREHASVTRPVKELKGFARVKLQPKETKTVVFEIHTDVLAYYDRDMKLVVEPGEYKVLIGSSAEDIRCQGNFKVVGEKRLVQDNRVFFTNTKIE</sequence>
<dbReference type="InterPro" id="IPR036881">
    <property type="entry name" value="Glyco_hydro_3_C_sf"/>
</dbReference>
<dbReference type="OrthoDB" id="9805821at2"/>
<dbReference type="PANTHER" id="PTHR30620">
    <property type="entry name" value="PERIPLASMIC BETA-GLUCOSIDASE-RELATED"/>
    <property type="match status" value="1"/>
</dbReference>
<evidence type="ECO:0000259" key="3">
    <source>
        <dbReference type="SMART" id="SM01217"/>
    </source>
</evidence>
<keyword evidence="5" id="KW-1185">Reference proteome</keyword>
<dbReference type="Pfam" id="PF00933">
    <property type="entry name" value="Glyco_hydro_3"/>
    <property type="match status" value="1"/>
</dbReference>
<dbReference type="PATRIC" id="fig|688269.3.peg.140"/>
<comment type="similarity">
    <text evidence="1">Belongs to the glycosyl hydrolase 3 family.</text>
</comment>
<dbReference type="GO" id="GO:0008422">
    <property type="term" value="F:beta-glucosidase activity"/>
    <property type="evidence" value="ECO:0007669"/>
    <property type="project" value="TreeGrafter"/>
</dbReference>
<dbReference type="FunFam" id="2.60.40.10:FF:000495">
    <property type="entry name" value="Periplasmic beta-glucosidase"/>
    <property type="match status" value="1"/>
</dbReference>
<dbReference type="InterPro" id="IPR013783">
    <property type="entry name" value="Ig-like_fold"/>
</dbReference>
<dbReference type="PRINTS" id="PR00133">
    <property type="entry name" value="GLHYDRLASE3"/>
</dbReference>
<dbReference type="SMR" id="F7YUQ7"/>
<dbReference type="STRING" id="688269.Theth_0138"/>
<dbReference type="SUPFAM" id="SSF52279">
    <property type="entry name" value="Beta-D-glucan exohydrolase, C-terminal domain"/>
    <property type="match status" value="1"/>
</dbReference>
<dbReference type="Pfam" id="PF14310">
    <property type="entry name" value="Fn3-like"/>
    <property type="match status" value="1"/>
</dbReference>
<dbReference type="InterPro" id="IPR001764">
    <property type="entry name" value="Glyco_hydro_3_N"/>
</dbReference>
<dbReference type="EMBL" id="CP002351">
    <property type="protein sequence ID" value="AEH50242.1"/>
    <property type="molecule type" value="Genomic_DNA"/>
</dbReference>
<dbReference type="Pfam" id="PF01915">
    <property type="entry name" value="Glyco_hydro_3_C"/>
    <property type="match status" value="1"/>
</dbReference>
<organism evidence="4 5">
    <name type="scientific">Pseudothermotoga thermarum DSM 5069</name>
    <dbReference type="NCBI Taxonomy" id="688269"/>
    <lineage>
        <taxon>Bacteria</taxon>
        <taxon>Thermotogati</taxon>
        <taxon>Thermotogota</taxon>
        <taxon>Thermotogae</taxon>
        <taxon>Thermotogales</taxon>
        <taxon>Thermotogaceae</taxon>
        <taxon>Pseudothermotoga</taxon>
    </lineage>
</organism>
<accession>F7YUQ7</accession>
<dbReference type="InterPro" id="IPR051915">
    <property type="entry name" value="Cellulose_Degrad_GH3"/>
</dbReference>
<evidence type="ECO:0000256" key="1">
    <source>
        <dbReference type="ARBA" id="ARBA00005336"/>
    </source>
</evidence>
<dbReference type="InterPro" id="IPR036962">
    <property type="entry name" value="Glyco_hydro_3_N_sf"/>
</dbReference>
<dbReference type="PANTHER" id="PTHR30620:SF123">
    <property type="entry name" value="BETA-XYLOSIDASE"/>
    <property type="match status" value="1"/>
</dbReference>
<dbReference type="InterPro" id="IPR026891">
    <property type="entry name" value="Fn3-like"/>
</dbReference>
<name>F7YUQ7_9THEM</name>
<evidence type="ECO:0000256" key="2">
    <source>
        <dbReference type="ARBA" id="ARBA00022801"/>
    </source>
</evidence>